<gene>
    <name evidence="4" type="ORF">I8J32_015440</name>
</gene>
<dbReference type="GO" id="GO:0003796">
    <property type="term" value="F:lysozyme activity"/>
    <property type="evidence" value="ECO:0007669"/>
    <property type="project" value="InterPro"/>
</dbReference>
<dbReference type="InterPro" id="IPR017853">
    <property type="entry name" value="GH"/>
</dbReference>
<dbReference type="GO" id="GO:0009253">
    <property type="term" value="P:peptidoglycan catabolic process"/>
    <property type="evidence" value="ECO:0007669"/>
    <property type="project" value="InterPro"/>
</dbReference>
<evidence type="ECO:0000313" key="4">
    <source>
        <dbReference type="EMBL" id="QSX78080.1"/>
    </source>
</evidence>
<name>A0A974Y001_9GAMM</name>
<dbReference type="PANTHER" id="PTHR34135:SF2">
    <property type="entry name" value="LYSOZYME"/>
    <property type="match status" value="1"/>
</dbReference>
<keyword evidence="2 4" id="KW-0378">Hydrolase</keyword>
<dbReference type="EMBL" id="CP071518">
    <property type="protein sequence ID" value="QSX78080.1"/>
    <property type="molecule type" value="Genomic_DNA"/>
</dbReference>
<dbReference type="GO" id="GO:0016998">
    <property type="term" value="P:cell wall macromolecule catabolic process"/>
    <property type="evidence" value="ECO:0007669"/>
    <property type="project" value="InterPro"/>
</dbReference>
<organism evidence="4 5">
    <name type="scientific">Agrilutibacter solisilvae</name>
    <dbReference type="NCBI Taxonomy" id="2763317"/>
    <lineage>
        <taxon>Bacteria</taxon>
        <taxon>Pseudomonadati</taxon>
        <taxon>Pseudomonadota</taxon>
        <taxon>Gammaproteobacteria</taxon>
        <taxon>Lysobacterales</taxon>
        <taxon>Lysobacteraceae</taxon>
        <taxon>Agrilutibacter</taxon>
    </lineage>
</organism>
<keyword evidence="5" id="KW-1185">Reference proteome</keyword>
<dbReference type="Gene3D" id="3.20.20.80">
    <property type="entry name" value="Glycosidases"/>
    <property type="match status" value="1"/>
</dbReference>
<dbReference type="Proteomes" id="UP000639274">
    <property type="component" value="Chromosome"/>
</dbReference>
<dbReference type="KEGG" id="lsf:I8J32_015440"/>
<evidence type="ECO:0000256" key="3">
    <source>
        <dbReference type="ARBA" id="ARBA00023295"/>
    </source>
</evidence>
<dbReference type="RefSeq" id="WP_200613221.1">
    <property type="nucleotide sequence ID" value="NZ_CP071518.1"/>
</dbReference>
<reference evidence="4 5" key="1">
    <citation type="submission" date="2021-03" db="EMBL/GenBank/DDBJ databases">
        <title>Lysobacter sp. nov. isolated from soil of gangwondo yeongwol, south Korea.</title>
        <authorList>
            <person name="Kim K.R."/>
            <person name="Kim K.H."/>
            <person name="Jeon C.O."/>
        </authorList>
    </citation>
    <scope>NUCLEOTIDE SEQUENCE [LARGE SCALE GENOMIC DNA]</scope>
    <source>
        <strain evidence="4 5">R19</strain>
    </source>
</reference>
<protein>
    <submittedName>
        <fullName evidence="4">Glycoside hydrolase family 25 protein</fullName>
    </submittedName>
</protein>
<proteinExistence type="inferred from homology"/>
<dbReference type="InterPro" id="IPR018077">
    <property type="entry name" value="Glyco_hydro_fam25_subgr"/>
</dbReference>
<evidence type="ECO:0000256" key="2">
    <source>
        <dbReference type="ARBA" id="ARBA00022801"/>
    </source>
</evidence>
<keyword evidence="3" id="KW-0326">Glycosidase</keyword>
<evidence type="ECO:0000256" key="1">
    <source>
        <dbReference type="ARBA" id="ARBA00010646"/>
    </source>
</evidence>
<sequence length="221" mass="23530">MLNAVIDISHHNQVSSFDTVRQAGILGVFHKATQGPGYVDPTFAQNRTRILDAGLLFGAYHFGTAGDADAQAEHLLSVAGKDALLVLDFESNPQGGSMTLDEAEQFVHHIHQATGRYPGLYSGATIKQALTAAGITSPAQTELSKCWLWVAQYATAPLVAKAWSSWTLWQYTDGAAGSGPYEVPGVGRCDRDQFNGTAEQLQAFWKQGSAIVAAAPVAEPA</sequence>
<dbReference type="SMART" id="SM00641">
    <property type="entry name" value="Glyco_25"/>
    <property type="match status" value="1"/>
</dbReference>
<dbReference type="Pfam" id="PF01183">
    <property type="entry name" value="Glyco_hydro_25"/>
    <property type="match status" value="1"/>
</dbReference>
<evidence type="ECO:0000313" key="5">
    <source>
        <dbReference type="Proteomes" id="UP000639274"/>
    </source>
</evidence>
<dbReference type="AlphaFoldDB" id="A0A974Y001"/>
<dbReference type="CDD" id="cd00599">
    <property type="entry name" value="GH25_muramidase"/>
    <property type="match status" value="1"/>
</dbReference>
<dbReference type="PROSITE" id="PS51904">
    <property type="entry name" value="GLYCOSYL_HYDROL_F25_2"/>
    <property type="match status" value="1"/>
</dbReference>
<accession>A0A974Y001</accession>
<dbReference type="GO" id="GO:0016052">
    <property type="term" value="P:carbohydrate catabolic process"/>
    <property type="evidence" value="ECO:0007669"/>
    <property type="project" value="TreeGrafter"/>
</dbReference>
<dbReference type="PANTHER" id="PTHR34135">
    <property type="entry name" value="LYSOZYME"/>
    <property type="match status" value="1"/>
</dbReference>
<dbReference type="SUPFAM" id="SSF51445">
    <property type="entry name" value="(Trans)glycosidases"/>
    <property type="match status" value="1"/>
</dbReference>
<comment type="similarity">
    <text evidence="1">Belongs to the glycosyl hydrolase 25 family.</text>
</comment>
<dbReference type="InterPro" id="IPR002053">
    <property type="entry name" value="Glyco_hydro_25"/>
</dbReference>